<keyword evidence="2" id="KW-0479">Metal-binding</keyword>
<gene>
    <name evidence="6" type="ORF">HJC23_002121</name>
</gene>
<dbReference type="FunFam" id="1.20.1270.20:FF:000001">
    <property type="entry name" value="Hydroxylamine reductase"/>
    <property type="match status" value="1"/>
</dbReference>
<evidence type="ECO:0000313" key="6">
    <source>
        <dbReference type="EMBL" id="KAL3793874.1"/>
    </source>
</evidence>
<organism evidence="6 7">
    <name type="scientific">Cyclotella cryptica</name>
    <dbReference type="NCBI Taxonomy" id="29204"/>
    <lineage>
        <taxon>Eukaryota</taxon>
        <taxon>Sar</taxon>
        <taxon>Stramenopiles</taxon>
        <taxon>Ochrophyta</taxon>
        <taxon>Bacillariophyta</taxon>
        <taxon>Coscinodiscophyceae</taxon>
        <taxon>Thalassiosirophycidae</taxon>
        <taxon>Stephanodiscales</taxon>
        <taxon>Stephanodiscaceae</taxon>
        <taxon>Cyclotella</taxon>
    </lineage>
</organism>
<dbReference type="NCBIfam" id="NF003658">
    <property type="entry name" value="PRK05290.1"/>
    <property type="match status" value="1"/>
</dbReference>
<dbReference type="InterPro" id="IPR011254">
    <property type="entry name" value="Prismane-like_sf"/>
</dbReference>
<evidence type="ECO:0000256" key="5">
    <source>
        <dbReference type="ARBA" id="ARBA00023014"/>
    </source>
</evidence>
<evidence type="ECO:0000256" key="4">
    <source>
        <dbReference type="ARBA" id="ARBA00023004"/>
    </source>
</evidence>
<evidence type="ECO:0000256" key="1">
    <source>
        <dbReference type="ARBA" id="ARBA00022490"/>
    </source>
</evidence>
<dbReference type="InterPro" id="IPR004137">
    <property type="entry name" value="HCP/CODH"/>
</dbReference>
<dbReference type="Proteomes" id="UP001516023">
    <property type="component" value="Unassembled WGS sequence"/>
</dbReference>
<keyword evidence="7" id="KW-1185">Reference proteome</keyword>
<name>A0ABD3Q1X7_9STRA</name>
<evidence type="ECO:0008006" key="8">
    <source>
        <dbReference type="Google" id="ProtNLM"/>
    </source>
</evidence>
<dbReference type="SUPFAM" id="SSF56821">
    <property type="entry name" value="Prismane protein-like"/>
    <property type="match status" value="1"/>
</dbReference>
<dbReference type="PANTHER" id="PTHR30109">
    <property type="entry name" value="HYDROXYLAMINE REDUCTASE"/>
    <property type="match status" value="1"/>
</dbReference>
<dbReference type="GO" id="GO:0046872">
    <property type="term" value="F:metal ion binding"/>
    <property type="evidence" value="ECO:0007669"/>
    <property type="project" value="UniProtKB-KW"/>
</dbReference>
<dbReference type="EMBL" id="JABMIG020000086">
    <property type="protein sequence ID" value="KAL3793874.1"/>
    <property type="molecule type" value="Genomic_DNA"/>
</dbReference>
<dbReference type="InterPro" id="IPR010048">
    <property type="entry name" value="Hydroxylam_reduct"/>
</dbReference>
<dbReference type="HAMAP" id="MF_00069">
    <property type="entry name" value="Hydroxylam_reduct"/>
    <property type="match status" value="1"/>
</dbReference>
<dbReference type="GO" id="GO:0051536">
    <property type="term" value="F:iron-sulfur cluster binding"/>
    <property type="evidence" value="ECO:0007669"/>
    <property type="project" value="UniProtKB-KW"/>
</dbReference>
<reference evidence="6 7" key="1">
    <citation type="journal article" date="2020" name="G3 (Bethesda)">
        <title>Improved Reference Genome for Cyclotella cryptica CCMP332, a Model for Cell Wall Morphogenesis, Salinity Adaptation, and Lipid Production in Diatoms (Bacillariophyta).</title>
        <authorList>
            <person name="Roberts W.R."/>
            <person name="Downey K.M."/>
            <person name="Ruck E.C."/>
            <person name="Traller J.C."/>
            <person name="Alverson A.J."/>
        </authorList>
    </citation>
    <scope>NUCLEOTIDE SEQUENCE [LARGE SCALE GENOMIC DNA]</scope>
    <source>
        <strain evidence="6 7">CCMP332</strain>
    </source>
</reference>
<proteinExistence type="inferred from homology"/>
<dbReference type="AlphaFoldDB" id="A0ABD3Q1X7"/>
<dbReference type="PANTHER" id="PTHR30109:SF0">
    <property type="entry name" value="HYDROXYLAMINE REDUCTASE"/>
    <property type="match status" value="1"/>
</dbReference>
<dbReference type="InterPro" id="IPR016100">
    <property type="entry name" value="Prismane_a-bundle"/>
</dbReference>
<dbReference type="NCBIfam" id="TIGR01703">
    <property type="entry name" value="hybrid_clust"/>
    <property type="match status" value="1"/>
</dbReference>
<dbReference type="Pfam" id="PF03063">
    <property type="entry name" value="Prismane"/>
    <property type="match status" value="1"/>
</dbReference>
<sequence length="696" mass="75611">MNQNTESHLRSMLVFRQLLGRSRILLPHIPQNAFHLTTFRIALTSASHHIHQITGKTKNNIATMLSRAASRLLNLSPPTKIPTAARLSVLAGSSSHFSCSTAIGMPRSNPICVSNATRIAPSNESCRRAMATAASDSISNPAMFCRQCEQTQDHIACRSVGICGKTAETSAMQDGLVHAMKCMGLWCVAAREAGATSEEMYEANWWTLRSAFSTLTNVNFDEERIAEFILEGQQVKKNLQELIQKKGGTAPTGPVASIDLSNMDTTQLEEFSYTVSVPKLQEAMGNDDCFSLVEIATYGAKGVCAYAAHCHQLGFMDEEVMAGLHEVLAKLASSEADMNGLLANVLRVGELNGKVLAMLDEAHATKFGVPEPTQCKVTATEGKAILVSGHDLMDLEELLKQTEGTGVNVYTHGEMLPAHGYPGLKKYPHLVGNFGTAWQNQKFEFSTFPGPIVVTTNCILEPRRAYKDRIYTINEVGVAGVKHLGSRDFSEVIAKAQSCKGFPRTISPPEYHTVGFNHRAVLPLAGEVIDAVSKGVISRIFLIGGCDGSQFDRNYFTELAEELPEDTLILTLGCAKNRIIHSKKLLNQTLANGMPRVMDMGQCNDSYSAIVVATELAKALKCTVNDLPLSLCLSHLEQKAAAVLLTLLQMGVKNIRLGPSLPAYITPNVLNVLVENYNLMPTGNVQDDIKGMMAGQ</sequence>
<protein>
    <recommendedName>
        <fullName evidence="8">Hydroxylamine reductase</fullName>
    </recommendedName>
</protein>
<keyword evidence="5" id="KW-0411">Iron-sulfur</keyword>
<dbReference type="GO" id="GO:0016491">
    <property type="term" value="F:oxidoreductase activity"/>
    <property type="evidence" value="ECO:0007669"/>
    <property type="project" value="UniProtKB-KW"/>
</dbReference>
<evidence type="ECO:0000256" key="2">
    <source>
        <dbReference type="ARBA" id="ARBA00022723"/>
    </source>
</evidence>
<evidence type="ECO:0000313" key="7">
    <source>
        <dbReference type="Proteomes" id="UP001516023"/>
    </source>
</evidence>
<evidence type="ECO:0000256" key="3">
    <source>
        <dbReference type="ARBA" id="ARBA00023002"/>
    </source>
</evidence>
<keyword evidence="1" id="KW-0963">Cytoplasm</keyword>
<keyword evidence="3" id="KW-0560">Oxidoreductase</keyword>
<keyword evidence="4" id="KW-0408">Iron</keyword>
<dbReference type="Gene3D" id="3.40.50.2030">
    <property type="match status" value="2"/>
</dbReference>
<dbReference type="FunFam" id="3.40.50.2030:FF:000002">
    <property type="entry name" value="Hydroxylamine reductase"/>
    <property type="match status" value="1"/>
</dbReference>
<comment type="caution">
    <text evidence="6">The sequence shown here is derived from an EMBL/GenBank/DDBJ whole genome shotgun (WGS) entry which is preliminary data.</text>
</comment>
<dbReference type="InterPro" id="IPR016099">
    <property type="entry name" value="Prismane-like_a/b-sand"/>
</dbReference>
<dbReference type="Gene3D" id="1.20.1270.20">
    <property type="match status" value="2"/>
</dbReference>
<accession>A0ABD3Q1X7</accession>